<sequence>MKLTCAIIDDEPLAVELLESYVRKTPFLELKGAYNGGITALEAL</sequence>
<organism evidence="1">
    <name type="scientific">human gut metagenome</name>
    <dbReference type="NCBI Taxonomy" id="408170"/>
    <lineage>
        <taxon>unclassified sequences</taxon>
        <taxon>metagenomes</taxon>
        <taxon>organismal metagenomes</taxon>
    </lineage>
</organism>
<proteinExistence type="predicted"/>
<reference evidence="1" key="1">
    <citation type="journal article" date="2013" name="Environ. Microbiol.">
        <title>Microbiota from the distal guts of lean and obese adolescents exhibit partial functional redundancy besides clear differences in community structure.</title>
        <authorList>
            <person name="Ferrer M."/>
            <person name="Ruiz A."/>
            <person name="Lanza F."/>
            <person name="Haange S.B."/>
            <person name="Oberbach A."/>
            <person name="Till H."/>
            <person name="Bargiela R."/>
            <person name="Campoy C."/>
            <person name="Segura M.T."/>
            <person name="Richter M."/>
            <person name="von Bergen M."/>
            <person name="Seifert J."/>
            <person name="Suarez A."/>
        </authorList>
    </citation>
    <scope>NUCLEOTIDE SEQUENCE</scope>
</reference>
<accession>K1T0A5</accession>
<dbReference type="EMBL" id="AJWZ01005176">
    <property type="protein sequence ID" value="EKC63303.1"/>
    <property type="molecule type" value="Genomic_DNA"/>
</dbReference>
<comment type="caution">
    <text evidence="1">The sequence shown here is derived from an EMBL/GenBank/DDBJ whole genome shotgun (WGS) entry which is preliminary data.</text>
</comment>
<dbReference type="AlphaFoldDB" id="K1T0A5"/>
<protein>
    <submittedName>
        <fullName evidence="1">Two-component system response regulator</fullName>
    </submittedName>
</protein>
<feature type="non-terminal residue" evidence="1">
    <location>
        <position position="44"/>
    </location>
</feature>
<name>K1T0A5_9ZZZZ</name>
<gene>
    <name evidence="1" type="ORF">OBE_07534</name>
</gene>
<evidence type="ECO:0000313" key="1">
    <source>
        <dbReference type="EMBL" id="EKC63303.1"/>
    </source>
</evidence>